<protein>
    <submittedName>
        <fullName evidence="1">Uncharacterized protein</fullName>
    </submittedName>
</protein>
<keyword evidence="2" id="KW-1185">Reference proteome</keyword>
<comment type="caution">
    <text evidence="1">The sequence shown here is derived from an EMBL/GenBank/DDBJ whole genome shotgun (WGS) entry which is preliminary data.</text>
</comment>
<dbReference type="Proteomes" id="UP001066276">
    <property type="component" value="Chromosome 10"/>
</dbReference>
<evidence type="ECO:0000313" key="2">
    <source>
        <dbReference type="Proteomes" id="UP001066276"/>
    </source>
</evidence>
<evidence type="ECO:0000313" key="1">
    <source>
        <dbReference type="EMBL" id="KAJ1097872.1"/>
    </source>
</evidence>
<sequence length="136" mass="15852">MWDRLRLLLRYRRRLSPCCLALILASVRLNGDVKHEAHIVFLEESGPTPPGKEERRQLAFAKQRLRQLLVDEAKLILCARQSRIYQWGDESHKVLHRLFQQQSCEQNLPLLRDECSVLITDSHTLAQKCAAFYKSA</sequence>
<reference evidence="1" key="1">
    <citation type="journal article" date="2022" name="bioRxiv">
        <title>Sequencing and chromosome-scale assembly of the giantPleurodeles waltlgenome.</title>
        <authorList>
            <person name="Brown T."/>
            <person name="Elewa A."/>
            <person name="Iarovenko S."/>
            <person name="Subramanian E."/>
            <person name="Araus A.J."/>
            <person name="Petzold A."/>
            <person name="Susuki M."/>
            <person name="Suzuki K.-i.T."/>
            <person name="Hayashi T."/>
            <person name="Toyoda A."/>
            <person name="Oliveira C."/>
            <person name="Osipova E."/>
            <person name="Leigh N.D."/>
            <person name="Simon A."/>
            <person name="Yun M.H."/>
        </authorList>
    </citation>
    <scope>NUCLEOTIDE SEQUENCE</scope>
    <source>
        <strain evidence="1">20211129_DDA</strain>
        <tissue evidence="1">Liver</tissue>
    </source>
</reference>
<dbReference type="AlphaFoldDB" id="A0AAV7M2M8"/>
<accession>A0AAV7M2M8</accession>
<gene>
    <name evidence="1" type="ORF">NDU88_002988</name>
</gene>
<organism evidence="1 2">
    <name type="scientific">Pleurodeles waltl</name>
    <name type="common">Iberian ribbed newt</name>
    <dbReference type="NCBI Taxonomy" id="8319"/>
    <lineage>
        <taxon>Eukaryota</taxon>
        <taxon>Metazoa</taxon>
        <taxon>Chordata</taxon>
        <taxon>Craniata</taxon>
        <taxon>Vertebrata</taxon>
        <taxon>Euteleostomi</taxon>
        <taxon>Amphibia</taxon>
        <taxon>Batrachia</taxon>
        <taxon>Caudata</taxon>
        <taxon>Salamandroidea</taxon>
        <taxon>Salamandridae</taxon>
        <taxon>Pleurodelinae</taxon>
        <taxon>Pleurodeles</taxon>
    </lineage>
</organism>
<dbReference type="EMBL" id="JANPWB010000014">
    <property type="protein sequence ID" value="KAJ1097872.1"/>
    <property type="molecule type" value="Genomic_DNA"/>
</dbReference>
<proteinExistence type="predicted"/>
<name>A0AAV7M2M8_PLEWA</name>